<dbReference type="Proteomes" id="UP000273145">
    <property type="component" value="Chromosome"/>
</dbReference>
<gene>
    <name evidence="3" type="ORF">EIM92_01125</name>
</gene>
<keyword evidence="2" id="KW-0732">Signal</keyword>
<proteinExistence type="predicted"/>
<protein>
    <submittedName>
        <fullName evidence="3">Uncharacterized protein</fullName>
    </submittedName>
</protein>
<feature type="chain" id="PRO_5038939421" evidence="2">
    <location>
        <begin position="18"/>
        <end position="129"/>
    </location>
</feature>
<reference evidence="3 4" key="1">
    <citation type="submission" date="2018-11" db="EMBL/GenBank/DDBJ databases">
        <title>Genome sequencing of Paenibacillus lentus DSM25539(T).</title>
        <authorList>
            <person name="Kook J.-K."/>
            <person name="Park S.-N."/>
            <person name="Lim Y.K."/>
        </authorList>
    </citation>
    <scope>NUCLEOTIDE SEQUENCE [LARGE SCALE GENOMIC DNA]</scope>
    <source>
        <strain evidence="3 4">DSM 25539</strain>
    </source>
</reference>
<dbReference type="OrthoDB" id="41445at2"/>
<dbReference type="EMBL" id="CP034248">
    <property type="protein sequence ID" value="AZK44966.1"/>
    <property type="molecule type" value="Genomic_DNA"/>
</dbReference>
<name>A0A3Q8S3F1_9BACL</name>
<evidence type="ECO:0000313" key="3">
    <source>
        <dbReference type="EMBL" id="AZK44966.1"/>
    </source>
</evidence>
<accession>A0A3Q8S3F1</accession>
<feature type="region of interest" description="Disordered" evidence="1">
    <location>
        <begin position="44"/>
        <end position="75"/>
    </location>
</feature>
<dbReference type="AlphaFoldDB" id="A0A3Q8S3F1"/>
<organism evidence="3 4">
    <name type="scientific">Paenibacillus lentus</name>
    <dbReference type="NCBI Taxonomy" id="1338368"/>
    <lineage>
        <taxon>Bacteria</taxon>
        <taxon>Bacillati</taxon>
        <taxon>Bacillota</taxon>
        <taxon>Bacilli</taxon>
        <taxon>Bacillales</taxon>
        <taxon>Paenibacillaceae</taxon>
        <taxon>Paenibacillus</taxon>
    </lineage>
</organism>
<dbReference type="RefSeq" id="WP_125081101.1">
    <property type="nucleotide sequence ID" value="NZ_CP034248.1"/>
</dbReference>
<dbReference type="KEGG" id="plen:EIM92_01125"/>
<keyword evidence="4" id="KW-1185">Reference proteome</keyword>
<evidence type="ECO:0000256" key="2">
    <source>
        <dbReference type="SAM" id="SignalP"/>
    </source>
</evidence>
<feature type="signal peptide" evidence="2">
    <location>
        <begin position="1"/>
        <end position="17"/>
    </location>
</feature>
<sequence length="129" mass="14349">MKKIFFGFLAMLMIASAALTIVPPKEANATILPIIWMFENAKTKGEPSPLGHSEETKKNSLPVSGEKSLSSKDLVKDGKVVQRRYYDGSGKAEMDIDYDHSDGDGTHTFPHRHNWYWPEVGPPSRGPGY</sequence>
<evidence type="ECO:0000256" key="1">
    <source>
        <dbReference type="SAM" id="MobiDB-lite"/>
    </source>
</evidence>
<evidence type="ECO:0000313" key="4">
    <source>
        <dbReference type="Proteomes" id="UP000273145"/>
    </source>
</evidence>